<dbReference type="RefSeq" id="XP_040709604.1">
    <property type="nucleotide sequence ID" value="XM_040853501.1"/>
</dbReference>
<proteinExistence type="predicted"/>
<reference evidence="1 2" key="1">
    <citation type="submission" date="2016-07" db="EMBL/GenBank/DDBJ databases">
        <title>Pervasive Adenine N6-methylation of Active Genes in Fungi.</title>
        <authorList>
            <consortium name="DOE Joint Genome Institute"/>
            <person name="Mondo S.J."/>
            <person name="Dannebaum R.O."/>
            <person name="Kuo R.C."/>
            <person name="Labutti K."/>
            <person name="Haridas S."/>
            <person name="Kuo A."/>
            <person name="Salamov A."/>
            <person name="Ahrendt S.R."/>
            <person name="Lipzen A."/>
            <person name="Sullivan W."/>
            <person name="Andreopoulos W.B."/>
            <person name="Clum A."/>
            <person name="Lindquist E."/>
            <person name="Daum C."/>
            <person name="Ramamoorthy G.K."/>
            <person name="Gryganskyi A."/>
            <person name="Culley D."/>
            <person name="Magnuson J.K."/>
            <person name="James T.Y."/>
            <person name="O'Malley M.A."/>
            <person name="Stajich J.E."/>
            <person name="Spatafora J.W."/>
            <person name="Visel A."/>
            <person name="Grigoriev I.V."/>
        </authorList>
    </citation>
    <scope>NUCLEOTIDE SEQUENCE [LARGE SCALE GENOMIC DNA]</scope>
    <source>
        <strain evidence="1 2">CBS 129021</strain>
    </source>
</reference>
<dbReference type="Proteomes" id="UP000193689">
    <property type="component" value="Unassembled WGS sequence"/>
</dbReference>
<dbReference type="AlphaFoldDB" id="A0A1Y2D8A9"/>
<dbReference type="EMBL" id="MCFJ01000027">
    <property type="protein sequence ID" value="ORY55457.1"/>
    <property type="molecule type" value="Genomic_DNA"/>
</dbReference>
<evidence type="ECO:0000313" key="1">
    <source>
        <dbReference type="EMBL" id="ORY55457.1"/>
    </source>
</evidence>
<dbReference type="GeneID" id="63769713"/>
<dbReference type="STRING" id="1141098.A0A1Y2D8A9"/>
<gene>
    <name evidence="1" type="ORF">BCR38DRAFT_124498</name>
</gene>
<keyword evidence="2" id="KW-1185">Reference proteome</keyword>
<sequence>MSMRQVGLRHNLNLRQGFSLGPASGPHRQAQNVKGFGWNATPVEIQAANSLCDMFRLLIPIKNLSPVTSRGLLRPALAYLDACVFLGLDTPAIREKLNMIVHILTVHGEIWPISRKVADEVREIIKEYIPASSSSHQEIEVSRRSPWALASGADVDVIPNAWLLPDFDLTLYPEFDHLDQWTIQGNENHHINV</sequence>
<protein>
    <submittedName>
        <fullName evidence="1">Uncharacterized protein</fullName>
    </submittedName>
</protein>
<organism evidence="1 2">
    <name type="scientific">Pseudomassariella vexata</name>
    <dbReference type="NCBI Taxonomy" id="1141098"/>
    <lineage>
        <taxon>Eukaryota</taxon>
        <taxon>Fungi</taxon>
        <taxon>Dikarya</taxon>
        <taxon>Ascomycota</taxon>
        <taxon>Pezizomycotina</taxon>
        <taxon>Sordariomycetes</taxon>
        <taxon>Xylariomycetidae</taxon>
        <taxon>Amphisphaeriales</taxon>
        <taxon>Pseudomassariaceae</taxon>
        <taxon>Pseudomassariella</taxon>
    </lineage>
</organism>
<evidence type="ECO:0000313" key="2">
    <source>
        <dbReference type="Proteomes" id="UP000193689"/>
    </source>
</evidence>
<name>A0A1Y2D8A9_9PEZI</name>
<comment type="caution">
    <text evidence="1">The sequence shown here is derived from an EMBL/GenBank/DDBJ whole genome shotgun (WGS) entry which is preliminary data.</text>
</comment>
<accession>A0A1Y2D8A9</accession>
<dbReference type="OrthoDB" id="10067394at2759"/>
<dbReference type="InParanoid" id="A0A1Y2D8A9"/>